<dbReference type="EMBL" id="JADUNP010000009">
    <property type="protein sequence ID" value="MBH1651847.1"/>
    <property type="molecule type" value="Genomic_DNA"/>
</dbReference>
<dbReference type="AlphaFoldDB" id="A0AA89WLV0"/>
<dbReference type="Proteomes" id="UP000625930">
    <property type="component" value="Unassembled WGS sequence"/>
</dbReference>
<sequence>MSRVVHVVEATATGTLTMVCAAANLSAARGLNVHVIYSRRPETPHNVATLFHQDIKLHELPMGGSNAFRAIWPLRKKIVQLGPDIVHLHSSFAGFIGRLATFGILRKAKIFYSPHCISVMRQDIGAKRFIFAGLERLASIRRCTYLACSMSEKNEILRWTGANAKLLENAVESVSTVESIDATPRNGPIKVVTAGGVRLQKGPEEFATIARTCLDEGIDVEFKWIGHGELEAVDKLADSGVSITGWLPKTGVYAELNAADIYLSTARWEGLPVSIIEAMTSNTLVIANKCAGNVDVIDHGRTGLLYSNPREAKEFIQSIVNDSLDFNRIKRAANIEAKTRFSLSAFDKRLHELYGIPLKSDKTAYYNEH</sequence>
<comment type="caution">
    <text evidence="2">The sequence shown here is derived from an EMBL/GenBank/DDBJ whole genome shotgun (WGS) entry which is preliminary data.</text>
</comment>
<dbReference type="InterPro" id="IPR028098">
    <property type="entry name" value="Glyco_trans_4-like_N"/>
</dbReference>
<dbReference type="Pfam" id="PF13692">
    <property type="entry name" value="Glyco_trans_1_4"/>
    <property type="match status" value="1"/>
</dbReference>
<name>A0AA89WLV0_STEMA</name>
<dbReference type="InterPro" id="IPR050194">
    <property type="entry name" value="Glycosyltransferase_grp1"/>
</dbReference>
<dbReference type="RefSeq" id="WP_164171466.1">
    <property type="nucleotide sequence ID" value="NZ_CP040438.1"/>
</dbReference>
<proteinExistence type="predicted"/>
<dbReference type="Pfam" id="PF13439">
    <property type="entry name" value="Glyco_transf_4"/>
    <property type="match status" value="1"/>
</dbReference>
<evidence type="ECO:0000259" key="1">
    <source>
        <dbReference type="Pfam" id="PF13439"/>
    </source>
</evidence>
<evidence type="ECO:0000313" key="3">
    <source>
        <dbReference type="Proteomes" id="UP000625930"/>
    </source>
</evidence>
<gene>
    <name evidence="2" type="ORF">I5U67_06655</name>
</gene>
<dbReference type="PANTHER" id="PTHR45947:SF15">
    <property type="entry name" value="TEICHURONIC ACID BIOSYNTHESIS GLYCOSYLTRANSFERASE TUAC-RELATED"/>
    <property type="match status" value="1"/>
</dbReference>
<reference evidence="2" key="1">
    <citation type="submission" date="2020-11" db="EMBL/GenBank/DDBJ databases">
        <title>Enhanced detection system for hospital associated transmission using whole genome sequencing surveillance.</title>
        <authorList>
            <person name="Harrison L.H."/>
            <person name="Van Tyne D."/>
            <person name="Marsh J.W."/>
            <person name="Griffith M.P."/>
            <person name="Snyder D.J."/>
            <person name="Cooper V.S."/>
            <person name="Mustapha M."/>
        </authorList>
    </citation>
    <scope>NUCLEOTIDE SEQUENCE</scope>
    <source>
        <strain evidence="2">STEN00091</strain>
    </source>
</reference>
<feature type="domain" description="Glycosyltransferase subfamily 4-like N-terminal" evidence="1">
    <location>
        <begin position="22"/>
        <end position="163"/>
    </location>
</feature>
<dbReference type="SUPFAM" id="SSF53756">
    <property type="entry name" value="UDP-Glycosyltransferase/glycogen phosphorylase"/>
    <property type="match status" value="1"/>
</dbReference>
<dbReference type="GO" id="GO:0016757">
    <property type="term" value="F:glycosyltransferase activity"/>
    <property type="evidence" value="ECO:0007669"/>
    <property type="project" value="TreeGrafter"/>
</dbReference>
<dbReference type="PANTHER" id="PTHR45947">
    <property type="entry name" value="SULFOQUINOVOSYL TRANSFERASE SQD2"/>
    <property type="match status" value="1"/>
</dbReference>
<accession>A0AA89WLV0</accession>
<evidence type="ECO:0000313" key="2">
    <source>
        <dbReference type="EMBL" id="MBH1651847.1"/>
    </source>
</evidence>
<protein>
    <submittedName>
        <fullName evidence="2">Glycosyltransferase</fullName>
    </submittedName>
</protein>
<organism evidence="2 3">
    <name type="scientific">Stenotrophomonas maltophilia</name>
    <name type="common">Pseudomonas maltophilia</name>
    <name type="synonym">Xanthomonas maltophilia</name>
    <dbReference type="NCBI Taxonomy" id="40324"/>
    <lineage>
        <taxon>Bacteria</taxon>
        <taxon>Pseudomonadati</taxon>
        <taxon>Pseudomonadota</taxon>
        <taxon>Gammaproteobacteria</taxon>
        <taxon>Lysobacterales</taxon>
        <taxon>Lysobacteraceae</taxon>
        <taxon>Stenotrophomonas</taxon>
        <taxon>Stenotrophomonas maltophilia group</taxon>
    </lineage>
</organism>
<dbReference type="Gene3D" id="3.40.50.2000">
    <property type="entry name" value="Glycogen Phosphorylase B"/>
    <property type="match status" value="2"/>
</dbReference>